<gene>
    <name evidence="1" type="ORF">FNH47_12570</name>
</gene>
<protein>
    <submittedName>
        <fullName evidence="1">Plasmid SOS inhibition protein A</fullName>
    </submittedName>
</protein>
<dbReference type="AlphaFoldDB" id="A0A5Y2SG81"/>
<dbReference type="EMBL" id="AAILSW010000024">
    <property type="protein sequence ID" value="ECF6074866.1"/>
    <property type="molecule type" value="Genomic_DNA"/>
</dbReference>
<proteinExistence type="predicted"/>
<dbReference type="Proteomes" id="UP000839836">
    <property type="component" value="Unassembled WGS sequence"/>
</dbReference>
<sequence>MGEDAVSGQRTATGVKVAAAAREGGSSVRPAIPRHLSLVCQRPERQAVQLAIIDGDRIRAAGKYRENPYARAFLRHYTGSSRISSKALNSVIGIIWRPRENHHTLADFESALDTLIASRGRYCLLPLPSDLRYWLFPESEFTLREREKHHRNLRWDLEDRRDACAREREQAEAAFQYQVQLGRARIALNFAVPETYRQWYAAWNEILSEYDQRELTRRWAARFPSLDSLDFLFRCTEPVWVIEMNLREIVRETPEPVRALERLFVPNKLSVIVSPE</sequence>
<dbReference type="InterPro" id="IPR009713">
    <property type="entry name" value="Uncharacterised_PsiA"/>
</dbReference>
<name>A0A5Y2SG81_SALHO</name>
<accession>A0A5Y2SG81</accession>
<evidence type="ECO:0000313" key="1">
    <source>
        <dbReference type="EMBL" id="ECF6074866.1"/>
    </source>
</evidence>
<dbReference type="Pfam" id="PF06952">
    <property type="entry name" value="PsiA"/>
    <property type="match status" value="1"/>
</dbReference>
<reference evidence="1" key="1">
    <citation type="submission" date="2019-07" db="EMBL/GenBank/DDBJ databases">
        <authorList>
            <person name="Ashton P.M."/>
            <person name="Dallman T."/>
            <person name="Nair S."/>
            <person name="De Pinna E."/>
            <person name="Peters T."/>
            <person name="Grant K."/>
        </authorList>
    </citation>
    <scope>NUCLEOTIDE SEQUENCE [LARGE SCALE GENOMIC DNA]</scope>
    <source>
        <strain evidence="1">674345</strain>
    </source>
</reference>
<organism evidence="1">
    <name type="scientific">Salmonella houtenae</name>
    <dbReference type="NCBI Taxonomy" id="59205"/>
    <lineage>
        <taxon>Bacteria</taxon>
        <taxon>Pseudomonadati</taxon>
        <taxon>Pseudomonadota</taxon>
        <taxon>Gammaproteobacteria</taxon>
        <taxon>Enterobacterales</taxon>
        <taxon>Enterobacteriaceae</taxon>
        <taxon>Salmonella</taxon>
    </lineage>
</organism>
<comment type="caution">
    <text evidence="1">The sequence shown here is derived from an EMBL/GenBank/DDBJ whole genome shotgun (WGS) entry which is preliminary data.</text>
</comment>